<comment type="caution">
    <text evidence="2">The sequence shown here is derived from an EMBL/GenBank/DDBJ whole genome shotgun (WGS) entry which is preliminary data.</text>
</comment>
<gene>
    <name evidence="2" type="ORF">RM844_18320</name>
</gene>
<evidence type="ECO:0000313" key="3">
    <source>
        <dbReference type="Proteomes" id="UP001183410"/>
    </source>
</evidence>
<proteinExistence type="predicted"/>
<feature type="compositionally biased region" description="Basic and acidic residues" evidence="1">
    <location>
        <begin position="1"/>
        <end position="16"/>
    </location>
</feature>
<dbReference type="Proteomes" id="UP001183410">
    <property type="component" value="Unassembled WGS sequence"/>
</dbReference>
<evidence type="ECO:0000313" key="2">
    <source>
        <dbReference type="EMBL" id="MDT0268243.1"/>
    </source>
</evidence>
<accession>A0ABU2JU19</accession>
<feature type="region of interest" description="Disordered" evidence="1">
    <location>
        <begin position="1"/>
        <end position="21"/>
    </location>
</feature>
<evidence type="ECO:0008006" key="4">
    <source>
        <dbReference type="Google" id="ProtNLM"/>
    </source>
</evidence>
<name>A0ABU2JU19_9ACTN</name>
<evidence type="ECO:0000256" key="1">
    <source>
        <dbReference type="SAM" id="MobiDB-lite"/>
    </source>
</evidence>
<protein>
    <recommendedName>
        <fullName evidence="4">DUF885 domain-containing protein</fullName>
    </recommendedName>
</protein>
<keyword evidence="3" id="KW-1185">Reference proteome</keyword>
<organism evidence="2 3">
    <name type="scientific">Streptomyces chisholmiae</name>
    <dbReference type="NCBI Taxonomy" id="3075540"/>
    <lineage>
        <taxon>Bacteria</taxon>
        <taxon>Bacillati</taxon>
        <taxon>Actinomycetota</taxon>
        <taxon>Actinomycetes</taxon>
        <taxon>Kitasatosporales</taxon>
        <taxon>Streptomycetaceae</taxon>
        <taxon>Streptomyces</taxon>
    </lineage>
</organism>
<sequence>MAGTVDRSRTGDDGTRSDPAIGLWARLPGEAEREWVRDYALLALRIDRRLTADGGTVLIYRGPAAWSARVAAEEPPPAGRLVADADALVESVPWPDPARRRYLRAQLTALRAAADWLAGARPPLPEYASTCLGVTVDWLPEELFAEQHDRLATALPAGRGSLGERLRAWDAAHLLPADQTGRRAELLSSAIAETRRRTGALVDLPADERVSVELVSGVGYRAAGHHAGGVDSALYVNADLPFQLADLCYVVAHEGHPGHIAESVLKERELLHGRQRLDHWVRFMPGPSFVLSEGLGLHAEELVFPGDEAQRWLTDHVLRPAGIAGDGSDFAAIHRARNVFFGAWGNAALLAAEGRPEPELIAYLTRWALLSDDEARLALSSIGSTGMAFYVLGYFHGWRLLDTWLAGDRRAARVRRLLTEQLLPADLVAD</sequence>
<dbReference type="EMBL" id="JAVREO010000010">
    <property type="protein sequence ID" value="MDT0268243.1"/>
    <property type="molecule type" value="Genomic_DNA"/>
</dbReference>
<reference evidence="3" key="1">
    <citation type="submission" date="2023-07" db="EMBL/GenBank/DDBJ databases">
        <title>30 novel species of actinomycetes from the DSMZ collection.</title>
        <authorList>
            <person name="Nouioui I."/>
        </authorList>
    </citation>
    <scope>NUCLEOTIDE SEQUENCE [LARGE SCALE GENOMIC DNA]</scope>
    <source>
        <strain evidence="3">DSM 44915</strain>
    </source>
</reference>
<dbReference type="RefSeq" id="WP_311668328.1">
    <property type="nucleotide sequence ID" value="NZ_JAVREO010000010.1"/>
</dbReference>